<name>A0AAU7YMW3_9PHYC</name>
<evidence type="ECO:0000313" key="3">
    <source>
        <dbReference type="EMBL" id="XCA47378.1"/>
    </source>
</evidence>
<protein>
    <recommendedName>
        <fullName evidence="2">Minor capsid protein P9 transmembrane helices domain-containing protein</fullName>
    </recommendedName>
</protein>
<dbReference type="Pfam" id="PF19066">
    <property type="entry name" value="P9_TM"/>
    <property type="match status" value="1"/>
</dbReference>
<feature type="compositionally biased region" description="Gly residues" evidence="1">
    <location>
        <begin position="215"/>
        <end position="225"/>
    </location>
</feature>
<organism evidence="3">
    <name type="scientific">Micromonas commoda virus</name>
    <dbReference type="NCBI Taxonomy" id="3057169"/>
    <lineage>
        <taxon>Viruses</taxon>
        <taxon>Varidnaviria</taxon>
        <taxon>Bamfordvirae</taxon>
        <taxon>Nucleocytoviricota</taxon>
        <taxon>Megaviricetes</taxon>
        <taxon>Algavirales</taxon>
        <taxon>Phycodnaviridae</taxon>
    </lineage>
</organism>
<accession>A0AAU7YMW3</accession>
<reference evidence="3" key="1">
    <citation type="submission" date="2024-06" db="EMBL/GenBank/DDBJ databases">
        <title>Evidence of context-dependent and transient costs of resisting viral infection in isolates of the marine microalga Micromonas sp. (class Mamiellophyceae).</title>
        <authorList>
            <person name="Bedi de Silva A."/>
            <person name="Schvarcz C.R."/>
            <person name="Steward G.R."/>
            <person name="Edwards K.F."/>
        </authorList>
    </citation>
    <scope>NUCLEOTIDE SEQUENCE</scope>
    <source>
        <strain evidence="3">McV-KB2</strain>
    </source>
</reference>
<proteinExistence type="predicted"/>
<feature type="domain" description="Minor capsid protein P9 transmembrane helices" evidence="2">
    <location>
        <begin position="5"/>
        <end position="70"/>
    </location>
</feature>
<dbReference type="InterPro" id="IPR043915">
    <property type="entry name" value="P9_TM"/>
</dbReference>
<sequence>MVSLFEDPKQVVRSDKVTEFWPTSQQTTAERVNATARFVIYATCILYLIRRDIRIFILGATVLSVLYVMEKSKMIKGKKAKKETYVPECQLPTVDNPMANVLMSDFDGRPDRPSACRYDTVRDEVNDMLSGRIPYGPQKSRSPMPDAQRNAFSRQFVSGPVTSIPGDQTAFAEWLYGEKGAPICKSDPTLCSPDARGVQLEAFGGLASNDDKRGGGFGGGNGPAA</sequence>
<feature type="region of interest" description="Disordered" evidence="1">
    <location>
        <begin position="205"/>
        <end position="225"/>
    </location>
</feature>
<evidence type="ECO:0000259" key="2">
    <source>
        <dbReference type="Pfam" id="PF19066"/>
    </source>
</evidence>
<evidence type="ECO:0000256" key="1">
    <source>
        <dbReference type="SAM" id="MobiDB-lite"/>
    </source>
</evidence>
<dbReference type="EMBL" id="PP911589">
    <property type="protein sequence ID" value="XCA47378.1"/>
    <property type="molecule type" value="Genomic_DNA"/>
</dbReference>